<dbReference type="InterPro" id="IPR056647">
    <property type="entry name" value="DUF7745"/>
</dbReference>
<protein>
    <recommendedName>
        <fullName evidence="1">DUF7745 domain-containing protein</fullName>
    </recommendedName>
</protein>
<comment type="caution">
    <text evidence="2">The sequence shown here is derived from an EMBL/GenBank/DDBJ whole genome shotgun (WGS) entry which is preliminary data.</text>
</comment>
<dbReference type="EMBL" id="PGOL01002661">
    <property type="protein sequence ID" value="PKI46217.1"/>
    <property type="molecule type" value="Genomic_DNA"/>
</dbReference>
<reference evidence="2 3" key="1">
    <citation type="submission" date="2017-11" db="EMBL/GenBank/DDBJ databases">
        <title>De-novo sequencing of pomegranate (Punica granatum L.) genome.</title>
        <authorList>
            <person name="Akparov Z."/>
            <person name="Amiraslanov A."/>
            <person name="Hajiyeva S."/>
            <person name="Abbasov M."/>
            <person name="Kaur K."/>
            <person name="Hamwieh A."/>
            <person name="Solovyev V."/>
            <person name="Salamov A."/>
            <person name="Braich B."/>
            <person name="Kosarev P."/>
            <person name="Mahmoud A."/>
            <person name="Hajiyev E."/>
            <person name="Babayeva S."/>
            <person name="Izzatullayeva V."/>
            <person name="Mammadov A."/>
            <person name="Mammadov A."/>
            <person name="Sharifova S."/>
            <person name="Ojaghi J."/>
            <person name="Eynullazada K."/>
            <person name="Bayramov B."/>
            <person name="Abdulazimova A."/>
            <person name="Shahmuradov I."/>
        </authorList>
    </citation>
    <scope>NUCLEOTIDE SEQUENCE [LARGE SCALE GENOMIC DNA]</scope>
    <source>
        <strain evidence="3">cv. AG2017</strain>
        <tissue evidence="2">Leaf</tissue>
    </source>
</reference>
<evidence type="ECO:0000313" key="2">
    <source>
        <dbReference type="EMBL" id="PKI46217.1"/>
    </source>
</evidence>
<feature type="domain" description="DUF7745" evidence="1">
    <location>
        <begin position="130"/>
        <end position="291"/>
    </location>
</feature>
<keyword evidence="3" id="KW-1185">Reference proteome</keyword>
<dbReference type="AlphaFoldDB" id="A0A2I0IQF0"/>
<sequence>MASGDSFSLASVVRPREGRHSQAALYKRVHACPDEMKFGLEFSRGSLTFWDPIHAVFNIQGTEFAPTIEEYRTLIGLTAVAHSIIEPNLRTTRPALVSRLLGVQRSSLHAELTYSGTDRIDAALACVVLQVVEDREYKVGLVAETIGSLDCVTRTANRRLRGSLILLQIWFQSHANPFDLVRPVLYFSRSGSIISQLLSLMCVEERKVSEWIKIFREILPRGFKWRAAWMPPGPAALWCPNFNGVPLVSHAGSTTYFSARMMRQFGSLQTVPEDMARVGFKHTWREDQTSMDRQSDIERVLDTWRTVVIERPYFPEHPTLEE</sequence>
<gene>
    <name evidence="2" type="ORF">CRG98_033389</name>
</gene>
<accession>A0A2I0IQF0</accession>
<name>A0A2I0IQF0_PUNGR</name>
<organism evidence="2 3">
    <name type="scientific">Punica granatum</name>
    <name type="common">Pomegranate</name>
    <dbReference type="NCBI Taxonomy" id="22663"/>
    <lineage>
        <taxon>Eukaryota</taxon>
        <taxon>Viridiplantae</taxon>
        <taxon>Streptophyta</taxon>
        <taxon>Embryophyta</taxon>
        <taxon>Tracheophyta</taxon>
        <taxon>Spermatophyta</taxon>
        <taxon>Magnoliopsida</taxon>
        <taxon>eudicotyledons</taxon>
        <taxon>Gunneridae</taxon>
        <taxon>Pentapetalae</taxon>
        <taxon>rosids</taxon>
        <taxon>malvids</taxon>
        <taxon>Myrtales</taxon>
        <taxon>Lythraceae</taxon>
        <taxon>Punica</taxon>
    </lineage>
</organism>
<dbReference type="PANTHER" id="PTHR48200:SF1">
    <property type="entry name" value="AMINOTRANSFERASE-LIKE PLANT MOBILE DOMAIN-CONTAINING PROTEIN"/>
    <property type="match status" value="1"/>
</dbReference>
<dbReference type="PANTHER" id="PTHR48200">
    <property type="entry name" value="PROTEIN, PUTATIVE-RELATED"/>
    <property type="match status" value="1"/>
</dbReference>
<dbReference type="Pfam" id="PF24924">
    <property type="entry name" value="DUF7745"/>
    <property type="match status" value="1"/>
</dbReference>
<dbReference type="Proteomes" id="UP000233551">
    <property type="component" value="Unassembled WGS sequence"/>
</dbReference>
<evidence type="ECO:0000259" key="1">
    <source>
        <dbReference type="Pfam" id="PF24924"/>
    </source>
</evidence>
<proteinExistence type="predicted"/>
<evidence type="ECO:0000313" key="3">
    <source>
        <dbReference type="Proteomes" id="UP000233551"/>
    </source>
</evidence>